<proteinExistence type="predicted"/>
<dbReference type="RefSeq" id="WP_003294722.1">
    <property type="nucleotide sequence ID" value="NZ_KK020677.1"/>
</dbReference>
<organism evidence="2 3">
    <name type="scientific">Stutzerimonas stutzeri KOS6</name>
    <dbReference type="NCBI Taxonomy" id="1218352"/>
    <lineage>
        <taxon>Bacteria</taxon>
        <taxon>Pseudomonadati</taxon>
        <taxon>Pseudomonadota</taxon>
        <taxon>Gammaproteobacteria</taxon>
        <taxon>Pseudomonadales</taxon>
        <taxon>Pseudomonadaceae</taxon>
        <taxon>Stutzerimonas</taxon>
    </lineage>
</organism>
<dbReference type="Pfam" id="PF19624">
    <property type="entry name" value="DUF6129"/>
    <property type="match status" value="1"/>
</dbReference>
<protein>
    <recommendedName>
        <fullName evidence="1">DUF6129 domain-containing protein</fullName>
    </recommendedName>
</protein>
<gene>
    <name evidence="2" type="ORF">B597_018440</name>
</gene>
<name>A0A061JK30_STUST</name>
<dbReference type="InterPro" id="IPR046132">
    <property type="entry name" value="DUF6129"/>
</dbReference>
<evidence type="ECO:0000259" key="1">
    <source>
        <dbReference type="Pfam" id="PF19624"/>
    </source>
</evidence>
<evidence type="ECO:0000313" key="2">
    <source>
        <dbReference type="EMBL" id="EWC39827.1"/>
    </source>
</evidence>
<dbReference type="eggNOG" id="ENOG5032ZP4">
    <property type="taxonomic scope" value="Bacteria"/>
</dbReference>
<feature type="domain" description="DUF6129" evidence="1">
    <location>
        <begin position="25"/>
        <end position="74"/>
    </location>
</feature>
<dbReference type="HOGENOM" id="CLU_184991_0_0_6"/>
<accession>A0A061JK30</accession>
<comment type="caution">
    <text evidence="2">The sequence shown here is derived from an EMBL/GenBank/DDBJ whole genome shotgun (WGS) entry which is preliminary data.</text>
</comment>
<dbReference type="EMBL" id="AMCZ02000030">
    <property type="protein sequence ID" value="EWC39827.1"/>
    <property type="molecule type" value="Genomic_DNA"/>
</dbReference>
<evidence type="ECO:0000313" key="3">
    <source>
        <dbReference type="Proteomes" id="UP000026923"/>
    </source>
</evidence>
<dbReference type="AlphaFoldDB" id="A0A061JK30"/>
<dbReference type="OrthoDB" id="7960540at2"/>
<sequence length="89" mass="9454">MISQTQLDAVIHQAESGPLDEALLARLRSAHPGVHFTCCLDDDVVVNAKPIAERPGFNVYLVNSSQHCSVLSNDLDAASGIVLAEVIAD</sequence>
<dbReference type="Proteomes" id="UP000026923">
    <property type="component" value="Unassembled WGS sequence"/>
</dbReference>
<reference evidence="2 3" key="1">
    <citation type="journal article" date="2013" name="Genome Announc.">
        <title>Draft Genome of the Nitrogen-Fixing Bacterium Pseudomonas stutzeri Strain KOS6 Isolated from Industrial Hydrocarbon Sludge.</title>
        <authorList>
            <person name="Grigoryeva T.V."/>
            <person name="Laikov A.V."/>
            <person name="Naumova R.P."/>
            <person name="Manolov A.I."/>
            <person name="Larin A.K."/>
            <person name="Karpova I.Y."/>
            <person name="Semashko T.A."/>
            <person name="Alexeev D.G."/>
            <person name="Kostryukova E.S."/>
            <person name="Muller R."/>
            <person name="Govorun V.M."/>
        </authorList>
    </citation>
    <scope>NUCLEOTIDE SEQUENCE [LARGE SCALE GENOMIC DNA]</scope>
    <source>
        <strain evidence="2 3">KOS6</strain>
    </source>
</reference>